<accession>A0ABQ8ISA7</accession>
<feature type="transmembrane region" description="Helical" evidence="1">
    <location>
        <begin position="372"/>
        <end position="395"/>
    </location>
</feature>
<proteinExistence type="predicted"/>
<keyword evidence="1" id="KW-0812">Transmembrane</keyword>
<reference evidence="3 4" key="1">
    <citation type="journal article" date="2018" name="J. Allergy Clin. Immunol.">
        <title>High-quality assembly of Dermatophagoides pteronyssinus genome and transcriptome reveals a wide range of novel allergens.</title>
        <authorList>
            <person name="Liu X.Y."/>
            <person name="Yang K.Y."/>
            <person name="Wang M.Q."/>
            <person name="Kwok J.S."/>
            <person name="Zeng X."/>
            <person name="Yang Z."/>
            <person name="Xiao X.J."/>
            <person name="Lau C.P."/>
            <person name="Li Y."/>
            <person name="Huang Z.M."/>
            <person name="Ba J.G."/>
            <person name="Yim A.K."/>
            <person name="Ouyang C.Y."/>
            <person name="Ngai S.M."/>
            <person name="Chan T.F."/>
            <person name="Leung E.L."/>
            <person name="Liu L."/>
            <person name="Liu Z.G."/>
            <person name="Tsui S.K."/>
        </authorList>
    </citation>
    <scope>NUCLEOTIDE SEQUENCE [LARGE SCALE GENOMIC DNA]</scope>
    <source>
        <strain evidence="3">Derp</strain>
    </source>
</reference>
<keyword evidence="4" id="KW-1185">Reference proteome</keyword>
<protein>
    <submittedName>
        <fullName evidence="3">Uncharacterized protein</fullName>
    </submittedName>
</protein>
<dbReference type="InterPro" id="IPR011042">
    <property type="entry name" value="6-blade_b-propeller_TolB-like"/>
</dbReference>
<organism evidence="3 4">
    <name type="scientific">Dermatophagoides pteronyssinus</name>
    <name type="common">European house dust mite</name>
    <dbReference type="NCBI Taxonomy" id="6956"/>
    <lineage>
        <taxon>Eukaryota</taxon>
        <taxon>Metazoa</taxon>
        <taxon>Ecdysozoa</taxon>
        <taxon>Arthropoda</taxon>
        <taxon>Chelicerata</taxon>
        <taxon>Arachnida</taxon>
        <taxon>Acari</taxon>
        <taxon>Acariformes</taxon>
        <taxon>Sarcoptiformes</taxon>
        <taxon>Astigmata</taxon>
        <taxon>Psoroptidia</taxon>
        <taxon>Analgoidea</taxon>
        <taxon>Pyroglyphidae</taxon>
        <taxon>Dermatophagoidinae</taxon>
        <taxon>Dermatophagoides</taxon>
    </lineage>
</organism>
<comment type="caution">
    <text evidence="3">The sequence shown here is derived from an EMBL/GenBank/DDBJ whole genome shotgun (WGS) entry which is preliminary data.</text>
</comment>
<feature type="signal peptide" evidence="2">
    <location>
        <begin position="1"/>
        <end position="25"/>
    </location>
</feature>
<evidence type="ECO:0000313" key="4">
    <source>
        <dbReference type="Proteomes" id="UP000887458"/>
    </source>
</evidence>
<dbReference type="Proteomes" id="UP000887458">
    <property type="component" value="Unassembled WGS sequence"/>
</dbReference>
<keyword evidence="1" id="KW-0472">Membrane</keyword>
<reference evidence="3 4" key="2">
    <citation type="journal article" date="2022" name="Mol. Biol. Evol.">
        <title>Comparative Genomics Reveals Insights into the Divergent Evolution of Astigmatic Mites and Household Pest Adaptations.</title>
        <authorList>
            <person name="Xiong Q."/>
            <person name="Wan A.T."/>
            <person name="Liu X."/>
            <person name="Fung C.S."/>
            <person name="Xiao X."/>
            <person name="Malainual N."/>
            <person name="Hou J."/>
            <person name="Wang L."/>
            <person name="Wang M."/>
            <person name="Yang K.Y."/>
            <person name="Cui Y."/>
            <person name="Leung E.L."/>
            <person name="Nong W."/>
            <person name="Shin S.K."/>
            <person name="Au S.W."/>
            <person name="Jeong K.Y."/>
            <person name="Chew F.T."/>
            <person name="Hui J.H."/>
            <person name="Leung T.F."/>
            <person name="Tungtrongchitr A."/>
            <person name="Zhong N."/>
            <person name="Liu Z."/>
            <person name="Tsui S.K."/>
        </authorList>
    </citation>
    <scope>NUCLEOTIDE SEQUENCE [LARGE SCALE GENOMIC DNA]</scope>
    <source>
        <strain evidence="3">Derp</strain>
    </source>
</reference>
<evidence type="ECO:0000256" key="1">
    <source>
        <dbReference type="SAM" id="Phobius"/>
    </source>
</evidence>
<evidence type="ECO:0000256" key="2">
    <source>
        <dbReference type="SAM" id="SignalP"/>
    </source>
</evidence>
<keyword evidence="2" id="KW-0732">Signal</keyword>
<dbReference type="Gene3D" id="2.120.10.30">
    <property type="entry name" value="TolB, C-terminal domain"/>
    <property type="match status" value="1"/>
</dbReference>
<dbReference type="EMBL" id="NJHN03000123">
    <property type="protein sequence ID" value="KAH9413206.1"/>
    <property type="molecule type" value="Genomic_DNA"/>
</dbReference>
<sequence length="431" mass="50414">MNSLTFQQLLSLLLLLLIQFDLIIAQKKSNRQSQSLDFKIIYPKNLIDGRHNDSFCNDDGSIIFLDYSLTWNAYVTVCQNNLIDVEPINYSQTTRLNVLQFQVKKLEHFAFDWLHGLLYYSTVMDGINVIDLKKNELATFPIYRATGSNTVNGLIVRPDLTKLMWLETYGTDTIMMESDQNGKRSSPLFNISRTIYTDLYYDPYGNRYLLVMPQTQATKISGMIIIDFNEKTILKSINFEINFSRQKNWQTKNVRIRDDWLYFFVKQSQYIGHIYRCSISSQNYTHGMNDSISIIIDNIHLTSCIVVTGDNSRSPFILYDPMIRKETNWKKHCNENVCVRQDIDFCIPINQTHSQCTNGEVFEINKNHNEMLIYKIIISVLASIIILILIIYFLFFSKQRARFYQIRLKKLNRVESSKLQMKTPATNEIAE</sequence>
<name>A0ABQ8ISA7_DERPT</name>
<feature type="chain" id="PRO_5045163854" evidence="2">
    <location>
        <begin position="26"/>
        <end position="431"/>
    </location>
</feature>
<evidence type="ECO:0000313" key="3">
    <source>
        <dbReference type="EMBL" id="KAH9413206.1"/>
    </source>
</evidence>
<keyword evidence="1" id="KW-1133">Transmembrane helix</keyword>
<dbReference type="SUPFAM" id="SSF63825">
    <property type="entry name" value="YWTD domain"/>
    <property type="match status" value="1"/>
</dbReference>
<gene>
    <name evidence="3" type="ORF">DERP_006892</name>
</gene>